<sequence length="116" mass="12642">MAKDIQVYVHNEDEAEDLKTILAKYKTQDVKVDKLESEGSTTLVIPVPPTGSGGTGTGAMATANSNNRIGAFFETRETEDEERKTVLTFKVDETDYAAVLEDIRNAGGLVDKALFE</sequence>
<dbReference type="EMBL" id="QJJR01000003">
    <property type="protein sequence ID" value="PXW92187.1"/>
    <property type="molecule type" value="Genomic_DNA"/>
</dbReference>
<reference evidence="2 3" key="1">
    <citation type="submission" date="2018-05" db="EMBL/GenBank/DDBJ databases">
        <title>Genomic Encyclopedia of Type Strains, Phase IV (KMG-IV): sequencing the most valuable type-strain genomes for metagenomic binning, comparative biology and taxonomic classification.</title>
        <authorList>
            <person name="Goeker M."/>
        </authorList>
    </citation>
    <scope>NUCLEOTIDE SEQUENCE [LARGE SCALE GENOMIC DNA]</scope>
    <source>
        <strain evidence="2 3">DSM 22440</strain>
    </source>
</reference>
<dbReference type="Proteomes" id="UP000247922">
    <property type="component" value="Unassembled WGS sequence"/>
</dbReference>
<organism evidence="2 3">
    <name type="scientific">Streptohalobacillus salinus</name>
    <dbReference type="NCBI Taxonomy" id="621096"/>
    <lineage>
        <taxon>Bacteria</taxon>
        <taxon>Bacillati</taxon>
        <taxon>Bacillota</taxon>
        <taxon>Bacilli</taxon>
        <taxon>Bacillales</taxon>
        <taxon>Bacillaceae</taxon>
        <taxon>Streptohalobacillus</taxon>
    </lineage>
</organism>
<keyword evidence="3" id="KW-1185">Reference proteome</keyword>
<evidence type="ECO:0008006" key="4">
    <source>
        <dbReference type="Google" id="ProtNLM"/>
    </source>
</evidence>
<accession>A0A2V3WIC6</accession>
<evidence type="ECO:0000256" key="1">
    <source>
        <dbReference type="SAM" id="MobiDB-lite"/>
    </source>
</evidence>
<evidence type="ECO:0000313" key="3">
    <source>
        <dbReference type="Proteomes" id="UP000247922"/>
    </source>
</evidence>
<proteinExistence type="predicted"/>
<dbReference type="RefSeq" id="WP_110250815.1">
    <property type="nucleotide sequence ID" value="NZ_QJJR01000003.1"/>
</dbReference>
<gene>
    <name evidence="2" type="ORF">DES38_103206</name>
</gene>
<dbReference type="AlphaFoldDB" id="A0A2V3WIC6"/>
<protein>
    <recommendedName>
        <fullName evidence="4">Heat induced stress protein YflT</fullName>
    </recommendedName>
</protein>
<dbReference type="OrthoDB" id="2607182at2"/>
<comment type="caution">
    <text evidence="2">The sequence shown here is derived from an EMBL/GenBank/DDBJ whole genome shotgun (WGS) entry which is preliminary data.</text>
</comment>
<name>A0A2V3WIC6_9BACI</name>
<feature type="region of interest" description="Disordered" evidence="1">
    <location>
        <begin position="37"/>
        <end position="63"/>
    </location>
</feature>
<evidence type="ECO:0000313" key="2">
    <source>
        <dbReference type="EMBL" id="PXW92187.1"/>
    </source>
</evidence>